<gene>
    <name evidence="1" type="ORF">I5L79_20845</name>
</gene>
<organism evidence="1 2">
    <name type="scientific">Hymenobacter guriensis</name>
    <dbReference type="NCBI Taxonomy" id="2793065"/>
    <lineage>
        <taxon>Bacteria</taxon>
        <taxon>Pseudomonadati</taxon>
        <taxon>Bacteroidota</taxon>
        <taxon>Cytophagia</taxon>
        <taxon>Cytophagales</taxon>
        <taxon>Hymenobacteraceae</taxon>
        <taxon>Hymenobacter</taxon>
    </lineage>
</organism>
<name>A0ABS0L940_9BACT</name>
<sequence length="619" mass="70919">MTARPAAAQRPLDSLYHLAQAGSRPALERLVRLTRSHKQVQYLIGRHRRKSSLGTLAAGNLRDLVRFTAGESKGGASDFSRTHLTLVRTQLPKLRYYPLYQQWGLSALETDSGTVYHLRNPSVSSIVLKPKSMPDLLFHQPGSAQLDSLWQANSPLVLRELPRYMYVRRHQGFVWTQDIVKFMEQATGLQVGVQNYRADTVYSLAYDYYDVALRNYTVFWARHYQEFHWNQHLARFEAPALAVHTRAPVQQLLDQIASPDSSVAFRAYTTFIEQDIQLPWAYRGLAGSESVPNQSLPTFWERFVAGKQALRSYLLTTGLPLNLPPILAAQSRQLLLPLPFGQRYRLENQIIQALTPETVTAFELLMLDYEQNKPAQESVGRILDVLYSRHWPRIMTDKTLLALYLKKVRVYNALGIVGSSRYVVFKLDKLNGPVRRAIRAVRATTPDADVREIARTVLRPHWRYESRRTFNLVRASSRPAVAYNPDSLRQLLQEQGLALYTAGKLDLARADTALKYDAPLGFVGGYSPRTTTLEPLIRLLETEFRTDLGFGPAFGDWRVSQSASVVHRARAWRRYLRQQGLVARDTAPISFVQENDFHSRTKHSPLKRKLKLLWYRLKH</sequence>
<evidence type="ECO:0000313" key="2">
    <source>
        <dbReference type="Proteomes" id="UP000601099"/>
    </source>
</evidence>
<evidence type="ECO:0000313" key="1">
    <source>
        <dbReference type="EMBL" id="MBG8556004.1"/>
    </source>
</evidence>
<comment type="caution">
    <text evidence="1">The sequence shown here is derived from an EMBL/GenBank/DDBJ whole genome shotgun (WGS) entry which is preliminary data.</text>
</comment>
<proteinExistence type="predicted"/>
<reference evidence="1 2" key="1">
    <citation type="submission" date="2020-11" db="EMBL/GenBank/DDBJ databases">
        <title>Hymenobacter sp.</title>
        <authorList>
            <person name="Kim M.K."/>
        </authorList>
    </citation>
    <scope>NUCLEOTIDE SEQUENCE [LARGE SCALE GENOMIC DNA]</scope>
    <source>
        <strain evidence="1 2">BT594</strain>
    </source>
</reference>
<protein>
    <submittedName>
        <fullName evidence="1">Uncharacterized protein</fullName>
    </submittedName>
</protein>
<keyword evidence="2" id="KW-1185">Reference proteome</keyword>
<dbReference type="Proteomes" id="UP000601099">
    <property type="component" value="Unassembled WGS sequence"/>
</dbReference>
<dbReference type="EMBL" id="JADWYK010000018">
    <property type="protein sequence ID" value="MBG8556004.1"/>
    <property type="molecule type" value="Genomic_DNA"/>
</dbReference>
<accession>A0ABS0L940</accession>
<dbReference type="RefSeq" id="WP_196957025.1">
    <property type="nucleotide sequence ID" value="NZ_JADWYK010000018.1"/>
</dbReference>